<evidence type="ECO:0000313" key="3">
    <source>
        <dbReference type="Proteomes" id="UP000663823"/>
    </source>
</evidence>
<keyword evidence="1" id="KW-0472">Membrane</keyword>
<feature type="transmembrane region" description="Helical" evidence="1">
    <location>
        <begin position="6"/>
        <end position="22"/>
    </location>
</feature>
<feature type="transmembrane region" description="Helical" evidence="1">
    <location>
        <begin position="74"/>
        <end position="96"/>
    </location>
</feature>
<organism evidence="2 3">
    <name type="scientific">Rotaria sordida</name>
    <dbReference type="NCBI Taxonomy" id="392033"/>
    <lineage>
        <taxon>Eukaryota</taxon>
        <taxon>Metazoa</taxon>
        <taxon>Spiralia</taxon>
        <taxon>Gnathifera</taxon>
        <taxon>Rotifera</taxon>
        <taxon>Eurotatoria</taxon>
        <taxon>Bdelloidea</taxon>
        <taxon>Philodinida</taxon>
        <taxon>Philodinidae</taxon>
        <taxon>Rotaria</taxon>
    </lineage>
</organism>
<dbReference type="AlphaFoldDB" id="A0A819HCI1"/>
<comment type="caution">
    <text evidence="2">The sequence shown here is derived from an EMBL/GenBank/DDBJ whole genome shotgun (WGS) entry which is preliminary data.</text>
</comment>
<protein>
    <submittedName>
        <fullName evidence="2">Uncharacterized protein</fullName>
    </submittedName>
</protein>
<keyword evidence="1" id="KW-1133">Transmembrane helix</keyword>
<proteinExistence type="predicted"/>
<evidence type="ECO:0000256" key="1">
    <source>
        <dbReference type="SAM" id="Phobius"/>
    </source>
</evidence>
<accession>A0A819HCI1</accession>
<evidence type="ECO:0000313" key="2">
    <source>
        <dbReference type="EMBL" id="CAF3895983.1"/>
    </source>
</evidence>
<dbReference type="EMBL" id="CAJOAX010004229">
    <property type="protein sequence ID" value="CAF3895983.1"/>
    <property type="molecule type" value="Genomic_DNA"/>
</dbReference>
<name>A0A819HCI1_9BILA</name>
<dbReference type="Proteomes" id="UP000663823">
    <property type="component" value="Unassembled WGS sequence"/>
</dbReference>
<sequence>MQRVQFSFQEVICFLFVGFLAYGTQLANQLSLEYLVPIISIVQIRKISLLYNVIYFSGHFSNPSILSTYSFELLGIYLLGMVIALLVSLIIFPLFATFDIENRFNYSLSKLQRMHTLIIQAFLCSDKMSAHMLLTRALLIENMVHNTLTPIQMKLDEAHFEPARLLQKIFNRKHRHIIDLILQSNYFLIKILYLSFVFLGEQEDFITSLMFHVCSLQLMVNECSFNDYHRDFTYELKSSLLHLSSCQSIVVSSLISPSSVTKDDFINQIINLQEACKLLCTAYIATSRHQVKHVLKFKITIQSEDYLSHAFFLFQIGTINTINLKEQLKLQWPRLLLSLKSMVIIGVGSIFVLAPRLAAAFENGQWILVTLCTLTICRQSIISMHSIYDQLFHHNHSRESIIRLELEQQKIESFIDVQRSCFHHLISLQRTLVEHASLEPTFWWINNNFSTKYYNVLIQQQINIFKMLHNIDATLMRINEYSQRIEHLQLDAADGHFPPNLHRGFSDLSRQLNDCFHLSISYFALSQTQFHQLFRQCIYSRTKLNETDLTKHEQHLIDLYQMIHRLQIQHEEELNRLLTYYLECLTGSELYSTFVPCINSDEANSIFIAYYAMYYSTTQLTQSALTLGETIHTIFELETTHLYRLF</sequence>
<gene>
    <name evidence="2" type="ORF">OTI717_LOCUS23526</name>
</gene>
<reference evidence="2" key="1">
    <citation type="submission" date="2021-02" db="EMBL/GenBank/DDBJ databases">
        <authorList>
            <person name="Nowell W R."/>
        </authorList>
    </citation>
    <scope>NUCLEOTIDE SEQUENCE</scope>
</reference>
<keyword evidence="1" id="KW-0812">Transmembrane</keyword>
<feature type="transmembrane region" description="Helical" evidence="1">
    <location>
        <begin position="177"/>
        <end position="199"/>
    </location>
</feature>